<dbReference type="EMBL" id="JAOXLN010000030">
    <property type="protein sequence ID" value="MDZ5088291.1"/>
    <property type="molecule type" value="Genomic_DNA"/>
</dbReference>
<protein>
    <submittedName>
        <fullName evidence="1">Uncharacterized protein</fullName>
    </submittedName>
</protein>
<accession>A0ACC6MMQ4</accession>
<keyword evidence="2" id="KW-1185">Reference proteome</keyword>
<organism evidence="1 2">
    <name type="scientific">Mycolicibacterium parafortuitum</name>
    <name type="common">Mycobacterium parafortuitum</name>
    <dbReference type="NCBI Taxonomy" id="39692"/>
    <lineage>
        <taxon>Bacteria</taxon>
        <taxon>Bacillati</taxon>
        <taxon>Actinomycetota</taxon>
        <taxon>Actinomycetes</taxon>
        <taxon>Mycobacteriales</taxon>
        <taxon>Mycobacteriaceae</taxon>
        <taxon>Mycolicibacterium</taxon>
    </lineage>
</organism>
<comment type="caution">
    <text evidence="1">The sequence shown here is derived from an EMBL/GenBank/DDBJ whole genome shotgun (WGS) entry which is preliminary data.</text>
</comment>
<name>A0ACC6MMQ4_MYCPF</name>
<evidence type="ECO:0000313" key="2">
    <source>
        <dbReference type="Proteomes" id="UP001289645"/>
    </source>
</evidence>
<proteinExistence type="predicted"/>
<sequence>MRIAGLIAIGVLVAGCSQSVGGEAEPSGAPPAASSSQASPTGAAPSTTRPPAAAPPPGAPVGDVIEWIEEADPVDPAGHHVAFRDGVTTQLGDDIAFTAPSGSPHDSTQCITDVQYDADALICLADLDSPTPRPDGAEGMWKPGWIEYTGTAMQVGALHGDPGPFINGIGPELPAGRTLAFGDFRCRSDGTGLACVNYAHRSAAWISAAGVVPYGCLQPAAAPPGVGKMFSC</sequence>
<dbReference type="Proteomes" id="UP001289645">
    <property type="component" value="Unassembled WGS sequence"/>
</dbReference>
<gene>
    <name evidence="1" type="ORF">OHX15_23110</name>
</gene>
<evidence type="ECO:0000313" key="1">
    <source>
        <dbReference type="EMBL" id="MDZ5088291.1"/>
    </source>
</evidence>
<reference evidence="1 2" key="1">
    <citation type="journal article" date="2021" name="Chemosphere">
        <title>Bioballs carrying a syntrophic Rhodococcus and Mycolicibacterium consortium for simultaneous sorption and biodegradation of fuel oil in contaminated freshwater.</title>
        <authorList>
            <person name="Naloka K."/>
            <person name="Polrit D."/>
            <person name="Muangchinda C."/>
            <person name="Thoetkiattikul H."/>
            <person name="Pinyakong O."/>
        </authorList>
    </citation>
    <scope>NUCLEOTIDE SEQUENCE [LARGE SCALE GENOMIC DNA]</scope>
    <source>
        <strain evidence="1 2">J101</strain>
    </source>
</reference>